<reference evidence="2" key="1">
    <citation type="submission" date="2016-10" db="EMBL/GenBank/DDBJ databases">
        <authorList>
            <person name="Varghese N."/>
            <person name="Submissions S."/>
        </authorList>
    </citation>
    <scope>NUCLEOTIDE SEQUENCE [LARGE SCALE GENOMIC DNA]</scope>
    <source>
        <strain evidence="2">DSM 4771</strain>
    </source>
</reference>
<accession>A0A1G8Q263</accession>
<dbReference type="RefSeq" id="WP_093191319.1">
    <property type="nucleotide sequence ID" value="NZ_FNEV01000001.1"/>
</dbReference>
<keyword evidence="2" id="KW-1185">Reference proteome</keyword>
<evidence type="ECO:0000313" key="2">
    <source>
        <dbReference type="Proteomes" id="UP000199225"/>
    </source>
</evidence>
<protein>
    <submittedName>
        <fullName evidence="1">Uncharacterized protein</fullName>
    </submittedName>
</protein>
<sequence length="87" mass="10347">MNRETEWEQRIRHFRKSLSTLETTMDESVHEEMEGYRENLRYMVKETKEKGRFTTSLLHATLDVEGEDDHGLTTIDNSIEGSYRYST</sequence>
<proteinExistence type="predicted"/>
<organism evidence="1 2">
    <name type="scientific">Salimicrobium halophilum</name>
    <dbReference type="NCBI Taxonomy" id="86666"/>
    <lineage>
        <taxon>Bacteria</taxon>
        <taxon>Bacillati</taxon>
        <taxon>Bacillota</taxon>
        <taxon>Bacilli</taxon>
        <taxon>Bacillales</taxon>
        <taxon>Bacillaceae</taxon>
        <taxon>Salimicrobium</taxon>
    </lineage>
</organism>
<gene>
    <name evidence="1" type="ORF">SAMN04490247_0352</name>
</gene>
<name>A0A1G8Q263_9BACI</name>
<evidence type="ECO:0000313" key="1">
    <source>
        <dbReference type="EMBL" id="SDI98844.1"/>
    </source>
</evidence>
<dbReference type="Proteomes" id="UP000199225">
    <property type="component" value="Unassembled WGS sequence"/>
</dbReference>
<dbReference type="EMBL" id="FNEV01000001">
    <property type="protein sequence ID" value="SDI98844.1"/>
    <property type="molecule type" value="Genomic_DNA"/>
</dbReference>
<dbReference type="AlphaFoldDB" id="A0A1G8Q263"/>
<dbReference type="STRING" id="86666.SAMN04490247_0352"/>